<name>A0A813QW84_9BILA</name>
<protein>
    <recommendedName>
        <fullName evidence="3">Calponin-homology (CH) domain-containing protein</fullName>
    </recommendedName>
</protein>
<organism evidence="4 6">
    <name type="scientific">Didymodactylos carnosus</name>
    <dbReference type="NCBI Taxonomy" id="1234261"/>
    <lineage>
        <taxon>Eukaryota</taxon>
        <taxon>Metazoa</taxon>
        <taxon>Spiralia</taxon>
        <taxon>Gnathifera</taxon>
        <taxon>Rotifera</taxon>
        <taxon>Eurotatoria</taxon>
        <taxon>Bdelloidea</taxon>
        <taxon>Philodinida</taxon>
        <taxon>Philodinidae</taxon>
        <taxon>Didymodactylos</taxon>
    </lineage>
</organism>
<reference evidence="4" key="1">
    <citation type="submission" date="2021-02" db="EMBL/GenBank/DDBJ databases">
        <authorList>
            <person name="Nowell W R."/>
        </authorList>
    </citation>
    <scope>NUCLEOTIDE SEQUENCE</scope>
</reference>
<feature type="compositionally biased region" description="Basic and acidic residues" evidence="2">
    <location>
        <begin position="292"/>
        <end position="312"/>
    </location>
</feature>
<feature type="region of interest" description="Disordered" evidence="2">
    <location>
        <begin position="1076"/>
        <end position="1103"/>
    </location>
</feature>
<dbReference type="PANTHER" id="PTHR23167:SF69">
    <property type="entry name" value="FI18193P1"/>
    <property type="match status" value="1"/>
</dbReference>
<keyword evidence="1" id="KW-0175">Coiled coil</keyword>
<dbReference type="PANTHER" id="PTHR23167">
    <property type="entry name" value="CALPONIN HOMOLOGY DOMAIN-CONTAINING PROTEIN DDB_G0272472-RELATED"/>
    <property type="match status" value="1"/>
</dbReference>
<feature type="compositionally biased region" description="Polar residues" evidence="2">
    <location>
        <begin position="316"/>
        <end position="327"/>
    </location>
</feature>
<feature type="domain" description="Calponin-homology (CH)" evidence="3">
    <location>
        <begin position="946"/>
        <end position="1050"/>
    </location>
</feature>
<evidence type="ECO:0000256" key="2">
    <source>
        <dbReference type="SAM" id="MobiDB-lite"/>
    </source>
</evidence>
<feature type="coiled-coil region" evidence="1">
    <location>
        <begin position="638"/>
        <end position="775"/>
    </location>
</feature>
<evidence type="ECO:0000313" key="4">
    <source>
        <dbReference type="EMBL" id="CAF0772936.1"/>
    </source>
</evidence>
<evidence type="ECO:0000313" key="5">
    <source>
        <dbReference type="EMBL" id="CAF3555228.1"/>
    </source>
</evidence>
<feature type="region of interest" description="Disordered" evidence="2">
    <location>
        <begin position="501"/>
        <end position="528"/>
    </location>
</feature>
<feature type="compositionally biased region" description="Low complexity" evidence="2">
    <location>
        <begin position="380"/>
        <end position="397"/>
    </location>
</feature>
<feature type="compositionally biased region" description="Polar residues" evidence="2">
    <location>
        <begin position="234"/>
        <end position="253"/>
    </location>
</feature>
<dbReference type="EMBL" id="CAJOBC010000211">
    <property type="protein sequence ID" value="CAF3555228.1"/>
    <property type="molecule type" value="Genomic_DNA"/>
</dbReference>
<dbReference type="Gene3D" id="1.10.418.10">
    <property type="entry name" value="Calponin-like domain"/>
    <property type="match status" value="1"/>
</dbReference>
<feature type="compositionally biased region" description="Basic and acidic residues" evidence="2">
    <location>
        <begin position="503"/>
        <end position="528"/>
    </location>
</feature>
<feature type="compositionally biased region" description="Low complexity" evidence="2">
    <location>
        <begin position="328"/>
        <end position="346"/>
    </location>
</feature>
<keyword evidence="6" id="KW-1185">Reference proteome</keyword>
<evidence type="ECO:0000259" key="3">
    <source>
        <dbReference type="PROSITE" id="PS50021"/>
    </source>
</evidence>
<feature type="compositionally biased region" description="Polar residues" evidence="2">
    <location>
        <begin position="261"/>
        <end position="271"/>
    </location>
</feature>
<dbReference type="SMART" id="SM00033">
    <property type="entry name" value="CH"/>
    <property type="match status" value="1"/>
</dbReference>
<dbReference type="OrthoDB" id="10017054at2759"/>
<accession>A0A813QW84</accession>
<comment type="caution">
    <text evidence="4">The sequence shown here is derived from an EMBL/GenBank/DDBJ whole genome shotgun (WGS) entry which is preliminary data.</text>
</comment>
<dbReference type="Pfam" id="PF00307">
    <property type="entry name" value="CH"/>
    <property type="match status" value="1"/>
</dbReference>
<dbReference type="PROSITE" id="PS50021">
    <property type="entry name" value="CH"/>
    <property type="match status" value="1"/>
</dbReference>
<proteinExistence type="predicted"/>
<dbReference type="InterPro" id="IPR036872">
    <property type="entry name" value="CH_dom_sf"/>
</dbReference>
<feature type="region of interest" description="Disordered" evidence="2">
    <location>
        <begin position="34"/>
        <end position="59"/>
    </location>
</feature>
<dbReference type="AlphaFoldDB" id="A0A813QW84"/>
<dbReference type="SUPFAM" id="SSF47576">
    <property type="entry name" value="Calponin-homology domain, CH-domain"/>
    <property type="match status" value="1"/>
</dbReference>
<sequence length="1121" mass="129103">MFYENIPFQYQYRQQEDKMPLNSLTFKEFVRSTSSSSSSSSSLSSFSSASNSSLSLPSLREKPTTQYDHQHYWNHSTTPLLNPIKMAQSSSTVALCSSFCHTIFITIKKRRLNSTTTTTTTTTTTNNNKIINNSHNKKQILPLTPIVVYRNGTKLSHINLDNDVNNNNHNHEIIMNNHNGRLPSLSLFFTDNNIQQQFSTHGFDSKIRSNPLKQKQNILLLSATSCKHSKYLRSSSINASNNPPQLSNTTLINTPDHPPIKSTNFSSSLNNGHDHHPIQRYPPPPPSSSSNEIRHKSEIEIEVKHNNEEQQRKVQSKISSPPSYSGINSLSRLNKQQQQQQQQRSSSYHEEQQQSQPPSSQTPQYQLQQSKSQQRRWPESNGQTTTTIHTQTHNTSSHNDFVELHAQLKSIKDENLSKNEELQAILHELTDYQLTIKNYEQQLSNVRKERDQLRQSLHERQTELRNSKEKNEQLQQMIRNEHEHNDEKKLLSLLQEATEERDELLRQQRQSQERLLKSEEQSKHYENDNAKMRDLSICYKIKLEKKSEELERLNSELNELKKLNHKFEQENGKLKIHLDNERKKIEELTQMKSTNENELQCLVQKQRAQRYEHESKIAQLDDTLIRQQKQFYQSQQQQRLLEEKYLNEQEELKKHINELEMKIEEVIKEKALSQIRCGELNDENRKLEKALIDKEDDYEEKIAAYKEKNASLSTQVEDVEKKLSDIKKQLELTLIEKDEFQKDMLIAVRVASEMRHDAEDRLNKANEDLKRMTEYIEHERAVNKEVQRRQMNLPPQNRISNGLPDFGPVRIKEMIRTLEANSRSGSISSSPPATIPTISMSSNNAVEQIVRQRPLSQPCTRSETTNAVLTNGHSQHRQQLGTTTDDAKMLSVRNSNNDQQTTILSTSNCANNSLRSVMSLRSITTEQYDEMKCIVEAVYTRMPGSVCKRDAFLKWCVERLATYGITITNFSNSWTDGLAFCSLLHSYLPDRINLDEIKNETKRKRFEIAFNIAKSVGIVSILDIDEMVNTEWPDWEKVMYYVALIFRHFEGLDTIPLVSTTTTNTNLTTCITTNDTSPISSSNSSPTFAQSSSSSSNCSASIRPSVSIPTTLCSSALAQTV</sequence>
<dbReference type="InterPro" id="IPR050540">
    <property type="entry name" value="F-actin_Monoox_Mical"/>
</dbReference>
<dbReference type="EMBL" id="CAJNOQ010000211">
    <property type="protein sequence ID" value="CAF0772936.1"/>
    <property type="molecule type" value="Genomic_DNA"/>
</dbReference>
<dbReference type="InterPro" id="IPR001715">
    <property type="entry name" value="CH_dom"/>
</dbReference>
<dbReference type="Proteomes" id="UP000663829">
    <property type="component" value="Unassembled WGS sequence"/>
</dbReference>
<gene>
    <name evidence="4" type="ORF">GPM918_LOCUS2030</name>
    <name evidence="5" type="ORF">SRO942_LOCUS2030</name>
</gene>
<feature type="compositionally biased region" description="Low complexity" evidence="2">
    <location>
        <begin position="353"/>
        <end position="372"/>
    </location>
</feature>
<evidence type="ECO:0000256" key="1">
    <source>
        <dbReference type="SAM" id="Coils"/>
    </source>
</evidence>
<dbReference type="Proteomes" id="UP000681722">
    <property type="component" value="Unassembled WGS sequence"/>
</dbReference>
<feature type="region of interest" description="Disordered" evidence="2">
    <location>
        <begin position="234"/>
        <end position="397"/>
    </location>
</feature>
<evidence type="ECO:0000313" key="6">
    <source>
        <dbReference type="Proteomes" id="UP000663829"/>
    </source>
</evidence>
<feature type="compositionally biased region" description="Low complexity" evidence="2">
    <location>
        <begin position="34"/>
        <end position="58"/>
    </location>
</feature>